<dbReference type="EMBL" id="JAEMNV010000014">
    <property type="protein sequence ID" value="MBJ8342814.1"/>
    <property type="molecule type" value="Genomic_DNA"/>
</dbReference>
<sequence length="69" mass="7245">MILCRRCAHPQANHHSHFGACAAAARITTLPCSCPKFLVPNESGDDPHSPHTGADAARDRAVANETGAL</sequence>
<dbReference type="RefSeq" id="WP_199708516.1">
    <property type="nucleotide sequence ID" value="NZ_JAEMNV010000014.1"/>
</dbReference>
<keyword evidence="3" id="KW-1185">Reference proteome</keyword>
<proteinExistence type="predicted"/>
<name>A0A934NX04_9NOCA</name>
<gene>
    <name evidence="2" type="ORF">JGU71_28380</name>
</gene>
<reference evidence="2" key="1">
    <citation type="submission" date="2020-12" db="EMBL/GenBank/DDBJ databases">
        <title>Antrihabitans popcorni sp. nov. and Antrihabitans auranticaus sp. nov., isolated from a larva cave.</title>
        <authorList>
            <person name="Lee S.D."/>
            <person name="Kim I.S."/>
        </authorList>
    </citation>
    <scope>NUCLEOTIDE SEQUENCE</scope>
    <source>
        <strain evidence="2">YC3-6</strain>
    </source>
</reference>
<evidence type="ECO:0000256" key="1">
    <source>
        <dbReference type="SAM" id="MobiDB-lite"/>
    </source>
</evidence>
<dbReference type="AlphaFoldDB" id="A0A934NX04"/>
<evidence type="ECO:0000313" key="2">
    <source>
        <dbReference type="EMBL" id="MBJ8342814.1"/>
    </source>
</evidence>
<feature type="region of interest" description="Disordered" evidence="1">
    <location>
        <begin position="41"/>
        <end position="69"/>
    </location>
</feature>
<comment type="caution">
    <text evidence="2">The sequence shown here is derived from an EMBL/GenBank/DDBJ whole genome shotgun (WGS) entry which is preliminary data.</text>
</comment>
<protein>
    <submittedName>
        <fullName evidence="2">Uncharacterized protein</fullName>
    </submittedName>
</protein>
<dbReference type="Proteomes" id="UP000655868">
    <property type="component" value="Unassembled WGS sequence"/>
</dbReference>
<evidence type="ECO:0000313" key="3">
    <source>
        <dbReference type="Proteomes" id="UP000655868"/>
    </source>
</evidence>
<organism evidence="2 3">
    <name type="scientific">Antrihabitans stalagmiti</name>
    <dbReference type="NCBI Taxonomy" id="2799499"/>
    <lineage>
        <taxon>Bacteria</taxon>
        <taxon>Bacillati</taxon>
        <taxon>Actinomycetota</taxon>
        <taxon>Actinomycetes</taxon>
        <taxon>Mycobacteriales</taxon>
        <taxon>Nocardiaceae</taxon>
        <taxon>Antrihabitans</taxon>
    </lineage>
</organism>
<accession>A0A934NX04</accession>